<dbReference type="PANTHER" id="PTHR35573">
    <property type="entry name" value="PROTEIN CBG22129"/>
    <property type="match status" value="1"/>
</dbReference>
<sequence length="273" mass="29822">MFDLTADRTPEVPANAFCSETRSSLECLSDANVIEHTGWCDSDACNPAPGRLALSSFCSIVLFVLFFLNGSPICHLAASNLEMWSAKALLCLLLPVSVLSACTDPSTFPNSTATRFHHFTCGTEDAQVKVIDISAGHANLAYPLEASLPIDLLMPISNSGPKVKRLLVDLAVYVWKPVEENTGNCFWEHQDTYGMTDDMDGCEMTKCPVAAGEHADNRLTMDISYAASFIEKGLYQLEFKFKNGDRPEDVDSMDFTPPVVGCTVVQTLMNGEE</sequence>
<dbReference type="AlphaFoldDB" id="A0AA39HMF8"/>
<comment type="caution">
    <text evidence="1">The sequence shown here is derived from an EMBL/GenBank/DDBJ whole genome shotgun (WGS) entry which is preliminary data.</text>
</comment>
<organism evidence="1 2">
    <name type="scientific">Steinernema hermaphroditum</name>
    <dbReference type="NCBI Taxonomy" id="289476"/>
    <lineage>
        <taxon>Eukaryota</taxon>
        <taxon>Metazoa</taxon>
        <taxon>Ecdysozoa</taxon>
        <taxon>Nematoda</taxon>
        <taxon>Chromadorea</taxon>
        <taxon>Rhabditida</taxon>
        <taxon>Tylenchina</taxon>
        <taxon>Panagrolaimomorpha</taxon>
        <taxon>Strongyloidoidea</taxon>
        <taxon>Steinernematidae</taxon>
        <taxon>Steinernema</taxon>
    </lineage>
</organism>
<evidence type="ECO:0000313" key="2">
    <source>
        <dbReference type="Proteomes" id="UP001175271"/>
    </source>
</evidence>
<evidence type="ECO:0000313" key="1">
    <source>
        <dbReference type="EMBL" id="KAK0408576.1"/>
    </source>
</evidence>
<keyword evidence="2" id="KW-1185">Reference proteome</keyword>
<proteinExistence type="predicted"/>
<protein>
    <recommendedName>
        <fullName evidence="3">MD-2-related lipid-recognition domain-containing protein</fullName>
    </recommendedName>
</protein>
<reference evidence="1" key="1">
    <citation type="submission" date="2023-06" db="EMBL/GenBank/DDBJ databases">
        <title>Genomic analysis of the entomopathogenic nematode Steinernema hermaphroditum.</title>
        <authorList>
            <person name="Schwarz E.M."/>
            <person name="Heppert J.K."/>
            <person name="Baniya A."/>
            <person name="Schwartz H.T."/>
            <person name="Tan C.-H."/>
            <person name="Antoshechkin I."/>
            <person name="Sternberg P.W."/>
            <person name="Goodrich-Blair H."/>
            <person name="Dillman A.R."/>
        </authorList>
    </citation>
    <scope>NUCLEOTIDE SEQUENCE</scope>
    <source>
        <strain evidence="1">PS9179</strain>
        <tissue evidence="1">Whole animal</tissue>
    </source>
</reference>
<evidence type="ECO:0008006" key="3">
    <source>
        <dbReference type="Google" id="ProtNLM"/>
    </source>
</evidence>
<dbReference type="Proteomes" id="UP001175271">
    <property type="component" value="Unassembled WGS sequence"/>
</dbReference>
<gene>
    <name evidence="1" type="ORF">QR680_004034</name>
</gene>
<name>A0AA39HMF8_9BILA</name>
<accession>A0AA39HMF8</accession>
<dbReference type="EMBL" id="JAUCMV010000003">
    <property type="protein sequence ID" value="KAK0408576.1"/>
    <property type="molecule type" value="Genomic_DNA"/>
</dbReference>